<dbReference type="PRINTS" id="PR00081">
    <property type="entry name" value="GDHRDH"/>
</dbReference>
<keyword evidence="2" id="KW-0521">NADP</keyword>
<dbReference type="AlphaFoldDB" id="A0AA40E5N4"/>
<dbReference type="EMBL" id="JAUKUA010000002">
    <property type="protein sequence ID" value="KAK0724836.1"/>
    <property type="molecule type" value="Genomic_DNA"/>
</dbReference>
<keyword evidence="3" id="KW-0560">Oxidoreductase</keyword>
<dbReference type="GO" id="GO:0005737">
    <property type="term" value="C:cytoplasm"/>
    <property type="evidence" value="ECO:0007669"/>
    <property type="project" value="TreeGrafter"/>
</dbReference>
<evidence type="ECO:0000256" key="2">
    <source>
        <dbReference type="ARBA" id="ARBA00022857"/>
    </source>
</evidence>
<dbReference type="SUPFAM" id="SSF51735">
    <property type="entry name" value="NAD(P)-binding Rossmann-fold domains"/>
    <property type="match status" value="1"/>
</dbReference>
<dbReference type="PROSITE" id="PS00061">
    <property type="entry name" value="ADH_SHORT"/>
    <property type="match status" value="1"/>
</dbReference>
<proteinExistence type="inferred from homology"/>
<name>A0AA40E5N4_9PEZI</name>
<dbReference type="PANTHER" id="PTHR44229">
    <property type="entry name" value="15-HYDROXYPROSTAGLANDIN DEHYDROGENASE [NAD(+)]"/>
    <property type="match status" value="1"/>
</dbReference>
<keyword evidence="5" id="KW-1185">Reference proteome</keyword>
<dbReference type="Proteomes" id="UP001172102">
    <property type="component" value="Unassembled WGS sequence"/>
</dbReference>
<comment type="similarity">
    <text evidence="1">Belongs to the short-chain dehydrogenases/reductases (SDR) family.</text>
</comment>
<dbReference type="GO" id="GO:0016616">
    <property type="term" value="F:oxidoreductase activity, acting on the CH-OH group of donors, NAD or NADP as acceptor"/>
    <property type="evidence" value="ECO:0007669"/>
    <property type="project" value="TreeGrafter"/>
</dbReference>
<gene>
    <name evidence="4" type="ORF">B0H67DRAFT_641334</name>
</gene>
<dbReference type="PANTHER" id="PTHR44229:SF4">
    <property type="entry name" value="15-HYDROXYPROSTAGLANDIN DEHYDROGENASE [NAD(+)]"/>
    <property type="match status" value="1"/>
</dbReference>
<evidence type="ECO:0000313" key="5">
    <source>
        <dbReference type="Proteomes" id="UP001172102"/>
    </source>
</evidence>
<dbReference type="InterPro" id="IPR036291">
    <property type="entry name" value="NAD(P)-bd_dom_sf"/>
</dbReference>
<reference evidence="4" key="1">
    <citation type="submission" date="2023-06" db="EMBL/GenBank/DDBJ databases">
        <title>Genome-scale phylogeny and comparative genomics of the fungal order Sordariales.</title>
        <authorList>
            <consortium name="Lawrence Berkeley National Laboratory"/>
            <person name="Hensen N."/>
            <person name="Bonometti L."/>
            <person name="Westerberg I."/>
            <person name="Brannstrom I.O."/>
            <person name="Guillou S."/>
            <person name="Cros-Aarteil S."/>
            <person name="Calhoun S."/>
            <person name="Haridas S."/>
            <person name="Kuo A."/>
            <person name="Mondo S."/>
            <person name="Pangilinan J."/>
            <person name="Riley R."/>
            <person name="Labutti K."/>
            <person name="Andreopoulos B."/>
            <person name="Lipzen A."/>
            <person name="Chen C."/>
            <person name="Yanf M."/>
            <person name="Daum C."/>
            <person name="Ng V."/>
            <person name="Clum A."/>
            <person name="Steindorff A."/>
            <person name="Ohm R."/>
            <person name="Martin F."/>
            <person name="Silar P."/>
            <person name="Natvig D."/>
            <person name="Lalanne C."/>
            <person name="Gautier V."/>
            <person name="Ament-Velasquez S.L."/>
            <person name="Kruys A."/>
            <person name="Hutchinson M.I."/>
            <person name="Powell A.J."/>
            <person name="Barry K."/>
            <person name="Miller A.N."/>
            <person name="Grigoriev I.V."/>
            <person name="Debuchy R."/>
            <person name="Gladieux P."/>
            <person name="Thoren M.H."/>
            <person name="Johannesson H."/>
        </authorList>
    </citation>
    <scope>NUCLEOTIDE SEQUENCE</scope>
    <source>
        <strain evidence="4">SMH4607-1</strain>
    </source>
</reference>
<dbReference type="InterPro" id="IPR020904">
    <property type="entry name" value="Sc_DH/Rdtase_CS"/>
</dbReference>
<comment type="caution">
    <text evidence="4">The sequence shown here is derived from an EMBL/GenBank/DDBJ whole genome shotgun (WGS) entry which is preliminary data.</text>
</comment>
<accession>A0AA40E5N4</accession>
<evidence type="ECO:0000256" key="3">
    <source>
        <dbReference type="ARBA" id="ARBA00023002"/>
    </source>
</evidence>
<organism evidence="4 5">
    <name type="scientific">Lasiosphaeris hirsuta</name>
    <dbReference type="NCBI Taxonomy" id="260670"/>
    <lineage>
        <taxon>Eukaryota</taxon>
        <taxon>Fungi</taxon>
        <taxon>Dikarya</taxon>
        <taxon>Ascomycota</taxon>
        <taxon>Pezizomycotina</taxon>
        <taxon>Sordariomycetes</taxon>
        <taxon>Sordariomycetidae</taxon>
        <taxon>Sordariales</taxon>
        <taxon>Lasiosphaeriaceae</taxon>
        <taxon>Lasiosphaeris</taxon>
    </lineage>
</organism>
<evidence type="ECO:0000313" key="4">
    <source>
        <dbReference type="EMBL" id="KAK0724836.1"/>
    </source>
</evidence>
<evidence type="ECO:0000256" key="1">
    <source>
        <dbReference type="ARBA" id="ARBA00006484"/>
    </source>
</evidence>
<dbReference type="Gene3D" id="3.40.50.720">
    <property type="entry name" value="NAD(P)-binding Rossmann-like Domain"/>
    <property type="match status" value="1"/>
</dbReference>
<dbReference type="Pfam" id="PF00106">
    <property type="entry name" value="adh_short"/>
    <property type="match status" value="1"/>
</dbReference>
<protein>
    <submittedName>
        <fullName evidence="4">Uncharacterized protein</fullName>
    </submittedName>
</protein>
<sequence length="277" mass="29481">MSATAPAKGEPAPKSVIVTGGASGIGLAMSRYFTSLGSRVAILDVNTESGTTVAAQLATEYPQATVSFKQCDVTSWDEQAAVFKEVYHEHGSRIDVVMANAGISEQGVTTIVDLNEDTPSPPKLKSLNINLLAVHYMNKKPKDSGLSSRGSIICTSSNAGLYPFPLAPLYAASKFGVIGLVRSTARIIEHSGIQINALAPAVLDTNIGGPDKDFITKMVVTPMSTLIRGVADFIADPSLTGQVAEIHGSSVTIRLQHEFVDKDTEHNIEMFWDFAKT</sequence>
<dbReference type="InterPro" id="IPR002347">
    <property type="entry name" value="SDR_fam"/>
</dbReference>